<feature type="compositionally biased region" description="Basic and acidic residues" evidence="2">
    <location>
        <begin position="1"/>
        <end position="11"/>
    </location>
</feature>
<dbReference type="PANTHER" id="PTHR43884:SF12">
    <property type="entry name" value="ISOVALERYL-COA DEHYDROGENASE, MITOCHONDRIAL-RELATED"/>
    <property type="match status" value="1"/>
</dbReference>
<dbReference type="InterPro" id="IPR013107">
    <property type="entry name" value="Acyl-CoA_DH_C"/>
</dbReference>
<dbReference type="EMBL" id="JACCCC010000001">
    <property type="protein sequence ID" value="NYE47177.1"/>
    <property type="molecule type" value="Genomic_DNA"/>
</dbReference>
<gene>
    <name evidence="5" type="ORF">HDA32_002297</name>
</gene>
<comment type="caution">
    <text evidence="5">The sequence shown here is derived from an EMBL/GenBank/DDBJ whole genome shotgun (WGS) entry which is preliminary data.</text>
</comment>
<dbReference type="Pfam" id="PF02771">
    <property type="entry name" value="Acyl-CoA_dh_N"/>
    <property type="match status" value="1"/>
</dbReference>
<accession>A0A852TV52</accession>
<keyword evidence="1 5" id="KW-0560">Oxidoreductase</keyword>
<feature type="region of interest" description="Disordered" evidence="2">
    <location>
        <begin position="1"/>
        <end position="26"/>
    </location>
</feature>
<dbReference type="Pfam" id="PF08028">
    <property type="entry name" value="Acyl-CoA_dh_2"/>
    <property type="match status" value="1"/>
</dbReference>
<dbReference type="Gene3D" id="1.10.540.10">
    <property type="entry name" value="Acyl-CoA dehydrogenase/oxidase, N-terminal domain"/>
    <property type="match status" value="1"/>
</dbReference>
<dbReference type="PIRSF" id="PIRSF016578">
    <property type="entry name" value="HsaA"/>
    <property type="match status" value="1"/>
</dbReference>
<dbReference type="InterPro" id="IPR037069">
    <property type="entry name" value="AcylCoA_DH/ox_N_sf"/>
</dbReference>
<sequence length="390" mass="42916">MAITDRARRSVAEFTADEGSASTERRLPDSTWKHLMDTGVLRALQPARWGGEETPLVDFLDAVFEVARAAPSAGWVAGVVGSHPWQLALFPEETQQEVWGEDPTRMLSSSYAPTGKVEPVEGGYRVSGRWSFSSGCDHCGGVILGGVAGEIEAGDSRVPDYGSLILLREEYRIDDTWFTSGLRGTGSKDIVVDDVFVPARRFLSHHRYEYHPDVLAPGQETNPGPCYRLPWATFFNLVIAVPTLGMAQGFLDSWTAATRKRRANWGGFVSEDPLTQRHLAHAYWTLDAAIMKTRRVAIEMTEAAQAGVHIEKETRARYRWDITRGCELVGDAVSDLYRVSSGRVAYVDHPLHSQYQNIVTALGHAFLAADANGLAYGARLLGATPPEVQL</sequence>
<feature type="domain" description="Acyl-CoA dehydrogenase C-terminal" evidence="4">
    <location>
        <begin position="237"/>
        <end position="367"/>
    </location>
</feature>
<proteinExistence type="predicted"/>
<dbReference type="Gene3D" id="1.20.140.10">
    <property type="entry name" value="Butyryl-CoA Dehydrogenase, subunit A, domain 3"/>
    <property type="match status" value="1"/>
</dbReference>
<evidence type="ECO:0000259" key="4">
    <source>
        <dbReference type="Pfam" id="PF08028"/>
    </source>
</evidence>
<dbReference type="GO" id="GO:0036383">
    <property type="term" value="F:3-hydroxy-9,10-secoandrosta-1,3,5(10)-triene-9,17-dione monooxygenase activity"/>
    <property type="evidence" value="ECO:0007669"/>
    <property type="project" value="UniProtKB-EC"/>
</dbReference>
<name>A0A852TV52_9ACTN</name>
<dbReference type="InterPro" id="IPR036250">
    <property type="entry name" value="AcylCo_DH-like_C"/>
</dbReference>
<dbReference type="InterPro" id="IPR009100">
    <property type="entry name" value="AcylCoA_DH/oxidase_NM_dom_sf"/>
</dbReference>
<dbReference type="Gene3D" id="2.40.110.10">
    <property type="entry name" value="Butyryl-CoA Dehydrogenase, subunit A, domain 2"/>
    <property type="match status" value="1"/>
</dbReference>
<evidence type="ECO:0000256" key="1">
    <source>
        <dbReference type="ARBA" id="ARBA00023002"/>
    </source>
</evidence>
<dbReference type="Proteomes" id="UP000589036">
    <property type="component" value="Unassembled WGS sequence"/>
</dbReference>
<dbReference type="InterPro" id="IPR013786">
    <property type="entry name" value="AcylCoA_DH/ox_N"/>
</dbReference>
<evidence type="ECO:0000313" key="5">
    <source>
        <dbReference type="EMBL" id="NYE47177.1"/>
    </source>
</evidence>
<keyword evidence="5" id="KW-0503">Monooxygenase</keyword>
<dbReference type="SUPFAM" id="SSF56645">
    <property type="entry name" value="Acyl-CoA dehydrogenase NM domain-like"/>
    <property type="match status" value="1"/>
</dbReference>
<dbReference type="EC" id="1.14.14.12" evidence="5"/>
<evidence type="ECO:0000313" key="6">
    <source>
        <dbReference type="Proteomes" id="UP000589036"/>
    </source>
</evidence>
<dbReference type="RefSeq" id="WP_179643171.1">
    <property type="nucleotide sequence ID" value="NZ_BAAAYY010000009.1"/>
</dbReference>
<reference evidence="5 6" key="1">
    <citation type="submission" date="2020-07" db="EMBL/GenBank/DDBJ databases">
        <title>Sequencing the genomes of 1000 actinobacteria strains.</title>
        <authorList>
            <person name="Klenk H.-P."/>
        </authorList>
    </citation>
    <scope>NUCLEOTIDE SEQUENCE [LARGE SCALE GENOMIC DNA]</scope>
    <source>
        <strain evidence="5 6">CXB654</strain>
    </source>
</reference>
<dbReference type="SUPFAM" id="SSF47203">
    <property type="entry name" value="Acyl-CoA dehydrogenase C-terminal domain-like"/>
    <property type="match status" value="1"/>
</dbReference>
<evidence type="ECO:0000256" key="2">
    <source>
        <dbReference type="SAM" id="MobiDB-lite"/>
    </source>
</evidence>
<protein>
    <submittedName>
        <fullName evidence="5">3-hydroxy-9,10-secoandrosta-1,3,5(10)-triene-9, 17-dione monooxygenase</fullName>
        <ecNumber evidence="5">1.14.14.12</ecNumber>
    </submittedName>
</protein>
<dbReference type="AlphaFoldDB" id="A0A852TV52"/>
<dbReference type="GO" id="GO:0003995">
    <property type="term" value="F:acyl-CoA dehydrogenase activity"/>
    <property type="evidence" value="ECO:0007669"/>
    <property type="project" value="TreeGrafter"/>
</dbReference>
<evidence type="ECO:0000259" key="3">
    <source>
        <dbReference type="Pfam" id="PF02771"/>
    </source>
</evidence>
<dbReference type="PANTHER" id="PTHR43884">
    <property type="entry name" value="ACYL-COA DEHYDROGENASE"/>
    <property type="match status" value="1"/>
</dbReference>
<dbReference type="InterPro" id="IPR046373">
    <property type="entry name" value="Acyl-CoA_Oxase/DH_mid-dom_sf"/>
</dbReference>
<organism evidence="5 6">
    <name type="scientific">Spinactinospora alkalitolerans</name>
    <dbReference type="NCBI Taxonomy" id="687207"/>
    <lineage>
        <taxon>Bacteria</taxon>
        <taxon>Bacillati</taxon>
        <taxon>Actinomycetota</taxon>
        <taxon>Actinomycetes</taxon>
        <taxon>Streptosporangiales</taxon>
        <taxon>Nocardiopsidaceae</taxon>
        <taxon>Spinactinospora</taxon>
    </lineage>
</organism>
<feature type="domain" description="Acyl-CoA dehydrogenase/oxidase N-terminal" evidence="3">
    <location>
        <begin position="5"/>
        <end position="99"/>
    </location>
</feature>
<keyword evidence="6" id="KW-1185">Reference proteome</keyword>
<dbReference type="GO" id="GO:0050660">
    <property type="term" value="F:flavin adenine dinucleotide binding"/>
    <property type="evidence" value="ECO:0007669"/>
    <property type="project" value="InterPro"/>
</dbReference>